<dbReference type="Gene3D" id="3.10.290.10">
    <property type="entry name" value="RNA-binding S4 domain"/>
    <property type="match status" value="1"/>
</dbReference>
<dbReference type="GO" id="GO:0000455">
    <property type="term" value="P:enzyme-directed rRNA pseudouridine synthesis"/>
    <property type="evidence" value="ECO:0007669"/>
    <property type="project" value="UniProtKB-ARBA"/>
</dbReference>
<dbReference type="CDD" id="cd00165">
    <property type="entry name" value="S4"/>
    <property type="match status" value="1"/>
</dbReference>
<dbReference type="InterPro" id="IPR006145">
    <property type="entry name" value="PsdUridine_synth_RsuA/RluA"/>
</dbReference>
<dbReference type="CDD" id="cd02870">
    <property type="entry name" value="PseudoU_synth_RsuA_like"/>
    <property type="match status" value="1"/>
</dbReference>
<comment type="similarity">
    <text evidence="1 4">Belongs to the pseudouridine synthase RsuA family.</text>
</comment>
<accession>A0A517Z1W4</accession>
<dbReference type="AlphaFoldDB" id="A0A517Z1W4"/>
<dbReference type="KEGG" id="mri:Mal4_07680"/>
<organism evidence="7 8">
    <name type="scientific">Maioricimonas rarisocia</name>
    <dbReference type="NCBI Taxonomy" id="2528026"/>
    <lineage>
        <taxon>Bacteria</taxon>
        <taxon>Pseudomonadati</taxon>
        <taxon>Planctomycetota</taxon>
        <taxon>Planctomycetia</taxon>
        <taxon>Planctomycetales</taxon>
        <taxon>Planctomycetaceae</taxon>
        <taxon>Maioricimonas</taxon>
    </lineage>
</organism>
<dbReference type="PANTHER" id="PTHR47683:SF2">
    <property type="entry name" value="RNA-BINDING S4 DOMAIN-CONTAINING PROTEIN"/>
    <property type="match status" value="1"/>
</dbReference>
<keyword evidence="2 4" id="KW-0413">Isomerase</keyword>
<dbReference type="SUPFAM" id="SSF55120">
    <property type="entry name" value="Pseudouridine synthase"/>
    <property type="match status" value="1"/>
</dbReference>
<evidence type="ECO:0000259" key="6">
    <source>
        <dbReference type="SMART" id="SM00363"/>
    </source>
</evidence>
<dbReference type="NCBIfam" id="TIGR00093">
    <property type="entry name" value="pseudouridine synthase"/>
    <property type="match status" value="1"/>
</dbReference>
<feature type="compositionally biased region" description="Gly residues" evidence="5">
    <location>
        <begin position="267"/>
        <end position="280"/>
    </location>
</feature>
<dbReference type="SMART" id="SM00363">
    <property type="entry name" value="S4"/>
    <property type="match status" value="1"/>
</dbReference>
<protein>
    <recommendedName>
        <fullName evidence="4">Pseudouridine synthase</fullName>
        <ecNumber evidence="4">5.4.99.-</ecNumber>
    </recommendedName>
</protein>
<dbReference type="EMBL" id="CP036275">
    <property type="protein sequence ID" value="QDU36482.1"/>
    <property type="molecule type" value="Genomic_DNA"/>
</dbReference>
<evidence type="ECO:0000256" key="3">
    <source>
        <dbReference type="PROSITE-ProRule" id="PRU00182"/>
    </source>
</evidence>
<name>A0A517Z1W4_9PLAN</name>
<dbReference type="InterPro" id="IPR000748">
    <property type="entry name" value="PsdUridine_synth_RsuA/RluB/E/F"/>
</dbReference>
<reference evidence="7 8" key="1">
    <citation type="submission" date="2019-02" db="EMBL/GenBank/DDBJ databases">
        <title>Deep-cultivation of Planctomycetes and their phenomic and genomic characterization uncovers novel biology.</title>
        <authorList>
            <person name="Wiegand S."/>
            <person name="Jogler M."/>
            <person name="Boedeker C."/>
            <person name="Pinto D."/>
            <person name="Vollmers J."/>
            <person name="Rivas-Marin E."/>
            <person name="Kohn T."/>
            <person name="Peeters S.H."/>
            <person name="Heuer A."/>
            <person name="Rast P."/>
            <person name="Oberbeckmann S."/>
            <person name="Bunk B."/>
            <person name="Jeske O."/>
            <person name="Meyerdierks A."/>
            <person name="Storesund J.E."/>
            <person name="Kallscheuer N."/>
            <person name="Luecker S."/>
            <person name="Lage O.M."/>
            <person name="Pohl T."/>
            <person name="Merkel B.J."/>
            <person name="Hornburger P."/>
            <person name="Mueller R.-W."/>
            <person name="Bruemmer F."/>
            <person name="Labrenz M."/>
            <person name="Spormann A.M."/>
            <person name="Op den Camp H."/>
            <person name="Overmann J."/>
            <person name="Amann R."/>
            <person name="Jetten M.S.M."/>
            <person name="Mascher T."/>
            <person name="Medema M.H."/>
            <person name="Devos D.P."/>
            <person name="Kaster A.-K."/>
            <person name="Ovreas L."/>
            <person name="Rohde M."/>
            <person name="Galperin M.Y."/>
            <person name="Jogler C."/>
        </authorList>
    </citation>
    <scope>NUCLEOTIDE SEQUENCE [LARGE SCALE GENOMIC DNA]</scope>
    <source>
        <strain evidence="7 8">Mal4</strain>
    </source>
</reference>
<sequence length="307" mass="33826">MSDPEASTPQPDLPRIRLQKFLAACGLGSRRHCEEFIEQGRVTVDGQAVTELGTTVDPVAQTIALDGEPLRMERKKYFMINKPVGILCTNRDPGGRPRVIDLFPQGGPRLFTVGRLDESSEGLLVVTNDGDLAQKLAHPRYRFFRTYHVQVAGSPTRETLNQLKHGMHFSDGKFRVVDVKPLKKQGKSTHLELVLSEGQNREIRRLLARVGHKVMTLKRVAFGPLKIGRLKPGEHRELRREELAALFDLLAKNQAKSATGRPRGSGRPAGPGKGPGPGAGKGRRGGGRPGKAARPKGRRGTSRTRRR</sequence>
<dbReference type="GO" id="GO:0120159">
    <property type="term" value="F:rRNA pseudouridine synthase activity"/>
    <property type="evidence" value="ECO:0007669"/>
    <property type="project" value="UniProtKB-ARBA"/>
</dbReference>
<feature type="domain" description="RNA-binding S4" evidence="6">
    <location>
        <begin position="16"/>
        <end position="78"/>
    </location>
</feature>
<evidence type="ECO:0000256" key="5">
    <source>
        <dbReference type="SAM" id="MobiDB-lite"/>
    </source>
</evidence>
<dbReference type="InterPro" id="IPR036986">
    <property type="entry name" value="S4_RNA-bd_sf"/>
</dbReference>
<dbReference type="GO" id="GO:0003723">
    <property type="term" value="F:RNA binding"/>
    <property type="evidence" value="ECO:0007669"/>
    <property type="project" value="UniProtKB-KW"/>
</dbReference>
<evidence type="ECO:0000256" key="1">
    <source>
        <dbReference type="ARBA" id="ARBA00008348"/>
    </source>
</evidence>
<dbReference type="SUPFAM" id="SSF55174">
    <property type="entry name" value="Alpha-L RNA-binding motif"/>
    <property type="match status" value="1"/>
</dbReference>
<evidence type="ECO:0000256" key="4">
    <source>
        <dbReference type="RuleBase" id="RU003887"/>
    </source>
</evidence>
<gene>
    <name evidence="7" type="primary">rluB</name>
    <name evidence="7" type="ORF">Mal4_07680</name>
</gene>
<evidence type="ECO:0000256" key="2">
    <source>
        <dbReference type="ARBA" id="ARBA00023235"/>
    </source>
</evidence>
<dbReference type="InterPro" id="IPR042092">
    <property type="entry name" value="PsdUridine_s_RsuA/RluB/E/F_cat"/>
</dbReference>
<dbReference type="RefSeq" id="WP_145367138.1">
    <property type="nucleotide sequence ID" value="NZ_CP036275.1"/>
</dbReference>
<dbReference type="PROSITE" id="PS50889">
    <property type="entry name" value="S4"/>
    <property type="match status" value="1"/>
</dbReference>
<dbReference type="Pfam" id="PF01479">
    <property type="entry name" value="S4"/>
    <property type="match status" value="1"/>
</dbReference>
<dbReference type="InterPro" id="IPR050343">
    <property type="entry name" value="RsuA_PseudoU_synthase"/>
</dbReference>
<dbReference type="Pfam" id="PF00849">
    <property type="entry name" value="PseudoU_synth_2"/>
    <property type="match status" value="1"/>
</dbReference>
<dbReference type="EC" id="5.4.99.-" evidence="4"/>
<feature type="compositionally biased region" description="Basic residues" evidence="5">
    <location>
        <begin position="281"/>
        <end position="307"/>
    </location>
</feature>
<dbReference type="InterPro" id="IPR020094">
    <property type="entry name" value="TruA/RsuA/RluB/E/F_N"/>
</dbReference>
<feature type="region of interest" description="Disordered" evidence="5">
    <location>
        <begin position="254"/>
        <end position="307"/>
    </location>
</feature>
<keyword evidence="3" id="KW-0694">RNA-binding</keyword>
<dbReference type="Gene3D" id="3.30.70.1560">
    <property type="entry name" value="Alpha-L RNA-binding motif"/>
    <property type="match status" value="1"/>
</dbReference>
<keyword evidence="8" id="KW-1185">Reference proteome</keyword>
<evidence type="ECO:0000313" key="8">
    <source>
        <dbReference type="Proteomes" id="UP000320496"/>
    </source>
</evidence>
<dbReference type="OrthoDB" id="9807213at2"/>
<dbReference type="PANTHER" id="PTHR47683">
    <property type="entry name" value="PSEUDOURIDINE SYNTHASE FAMILY PROTEIN-RELATED"/>
    <property type="match status" value="1"/>
</dbReference>
<proteinExistence type="inferred from homology"/>
<dbReference type="InterPro" id="IPR018496">
    <property type="entry name" value="PsdUridine_synth_RsuA/RluB_CS"/>
</dbReference>
<dbReference type="InterPro" id="IPR002942">
    <property type="entry name" value="S4_RNA-bd"/>
</dbReference>
<dbReference type="PROSITE" id="PS01149">
    <property type="entry name" value="PSI_RSU"/>
    <property type="match status" value="1"/>
</dbReference>
<evidence type="ECO:0000313" key="7">
    <source>
        <dbReference type="EMBL" id="QDU36482.1"/>
    </source>
</evidence>
<dbReference type="InterPro" id="IPR020103">
    <property type="entry name" value="PsdUridine_synth_cat_dom_sf"/>
</dbReference>
<dbReference type="FunFam" id="3.10.290.10:FF:000003">
    <property type="entry name" value="Pseudouridine synthase"/>
    <property type="match status" value="1"/>
</dbReference>
<dbReference type="Proteomes" id="UP000320496">
    <property type="component" value="Chromosome"/>
</dbReference>
<dbReference type="Gene3D" id="3.30.70.580">
    <property type="entry name" value="Pseudouridine synthase I, catalytic domain, N-terminal subdomain"/>
    <property type="match status" value="1"/>
</dbReference>